<sequence>MPVFPKLKSTHIIGILKGGIDQAKILQTFRRSCSQPSELLLGSPFRIEIVSYKVNWMPEFKEELVKMVETGHRVELWEDSKPVDWLPRSQAVKQKK</sequence>
<proteinExistence type="predicted"/>
<organism evidence="1 2">
    <name type="scientific">Agaricus bisporus var. burnettii (strain JB137-S8 / ATCC MYA-4627 / FGSC 10392)</name>
    <name type="common">White button mushroom</name>
    <dbReference type="NCBI Taxonomy" id="597362"/>
    <lineage>
        <taxon>Eukaryota</taxon>
        <taxon>Fungi</taxon>
        <taxon>Dikarya</taxon>
        <taxon>Basidiomycota</taxon>
        <taxon>Agaricomycotina</taxon>
        <taxon>Agaricomycetes</taxon>
        <taxon>Agaricomycetidae</taxon>
        <taxon>Agaricales</taxon>
        <taxon>Agaricineae</taxon>
        <taxon>Agaricaceae</taxon>
        <taxon>Agaricus</taxon>
    </lineage>
</organism>
<dbReference type="HOGENOM" id="CLU_2359207_0_0_1"/>
<keyword evidence="2" id="KW-1185">Reference proteome</keyword>
<dbReference type="GeneID" id="18827541"/>
<dbReference type="InParanoid" id="K5WZ72"/>
<reference evidence="2" key="1">
    <citation type="journal article" date="2012" name="Proc. Natl. Acad. Sci. U.S.A.">
        <title>Genome sequence of the button mushroom Agaricus bisporus reveals mechanisms governing adaptation to a humic-rich ecological niche.</title>
        <authorList>
            <person name="Morin E."/>
            <person name="Kohler A."/>
            <person name="Baker A.R."/>
            <person name="Foulongne-Oriol M."/>
            <person name="Lombard V."/>
            <person name="Nagy L.G."/>
            <person name="Ohm R.A."/>
            <person name="Patyshakuliyeva A."/>
            <person name="Brun A."/>
            <person name="Aerts A.L."/>
            <person name="Bailey A.M."/>
            <person name="Billette C."/>
            <person name="Coutinho P.M."/>
            <person name="Deakin G."/>
            <person name="Doddapaneni H."/>
            <person name="Floudas D."/>
            <person name="Grimwood J."/>
            <person name="Hilden K."/>
            <person name="Kuees U."/>
            <person name="LaButti K.M."/>
            <person name="Lapidus A."/>
            <person name="Lindquist E.A."/>
            <person name="Lucas S.M."/>
            <person name="Murat C."/>
            <person name="Riley R.W."/>
            <person name="Salamov A.A."/>
            <person name="Schmutz J."/>
            <person name="Subramanian V."/>
            <person name="Woesten H.A.B."/>
            <person name="Xu J."/>
            <person name="Eastwood D.C."/>
            <person name="Foster G.D."/>
            <person name="Sonnenberg A.S."/>
            <person name="Cullen D."/>
            <person name="de Vries R.P."/>
            <person name="Lundell T."/>
            <person name="Hibbett D.S."/>
            <person name="Henrissat B."/>
            <person name="Burton K.S."/>
            <person name="Kerrigan R.W."/>
            <person name="Challen M.P."/>
            <person name="Grigoriev I.V."/>
            <person name="Martin F."/>
        </authorList>
    </citation>
    <scope>NUCLEOTIDE SEQUENCE [LARGE SCALE GENOMIC DNA]</scope>
    <source>
        <strain evidence="2">JB137-S8 / ATCC MYA-4627 / FGSC 10392</strain>
    </source>
</reference>
<accession>K5WZ72</accession>
<evidence type="ECO:0000313" key="1">
    <source>
        <dbReference type="EMBL" id="EKM75922.1"/>
    </source>
</evidence>
<dbReference type="AlphaFoldDB" id="K5WZ72"/>
<dbReference type="RefSeq" id="XP_007333484.1">
    <property type="nucleotide sequence ID" value="XM_007333422.1"/>
</dbReference>
<dbReference type="EMBL" id="JH971407">
    <property type="protein sequence ID" value="EKM75922.1"/>
    <property type="molecule type" value="Genomic_DNA"/>
</dbReference>
<evidence type="ECO:0000313" key="2">
    <source>
        <dbReference type="Proteomes" id="UP000008493"/>
    </source>
</evidence>
<name>K5WZ72_AGABU</name>
<dbReference type="Proteomes" id="UP000008493">
    <property type="component" value="Unassembled WGS sequence"/>
</dbReference>
<protein>
    <submittedName>
        <fullName evidence="1">Uncharacterized protein</fullName>
    </submittedName>
</protein>
<dbReference type="KEGG" id="abp:AGABI1DRAFT131819"/>
<gene>
    <name evidence="1" type="ORF">AGABI1DRAFT_131819</name>
</gene>